<dbReference type="AlphaFoldDB" id="A0A523RYV1"/>
<dbReference type="Proteomes" id="UP000316360">
    <property type="component" value="Unassembled WGS sequence"/>
</dbReference>
<protein>
    <recommendedName>
        <fullName evidence="3">DUF5678 domain-containing protein</fullName>
    </recommendedName>
</protein>
<evidence type="ECO:0000313" key="1">
    <source>
        <dbReference type="EMBL" id="TET10947.1"/>
    </source>
</evidence>
<sequence length="83" mass="10176">MEEVKNKEYREIFSKSKENWDWFRKNRGKLLEEYSEQFVLISEQRVIAYSSDLDRLLKMVSPEYREKEHLVKYLSKEGIELVL</sequence>
<proteinExistence type="predicted"/>
<reference evidence="1 2" key="1">
    <citation type="submission" date="2019-03" db="EMBL/GenBank/DDBJ databases">
        <title>Metabolic potential of uncultured bacteria and archaea associated with petroleum seepage in deep-sea sediments.</title>
        <authorList>
            <person name="Dong X."/>
            <person name="Hubert C."/>
        </authorList>
    </citation>
    <scope>NUCLEOTIDE SEQUENCE [LARGE SCALE GENOMIC DNA]</scope>
    <source>
        <strain evidence="1">E44_bin7</strain>
    </source>
</reference>
<gene>
    <name evidence="1" type="ORF">E3J84_03500</name>
</gene>
<evidence type="ECO:0008006" key="3">
    <source>
        <dbReference type="Google" id="ProtNLM"/>
    </source>
</evidence>
<accession>A0A523RYV1</accession>
<dbReference type="EMBL" id="SOKJ01000194">
    <property type="protein sequence ID" value="TET10947.1"/>
    <property type="molecule type" value="Genomic_DNA"/>
</dbReference>
<organism evidence="1 2">
    <name type="scientific">Aerophobetes bacterium</name>
    <dbReference type="NCBI Taxonomy" id="2030807"/>
    <lineage>
        <taxon>Bacteria</taxon>
        <taxon>Candidatus Aerophobota</taxon>
    </lineage>
</organism>
<evidence type="ECO:0000313" key="2">
    <source>
        <dbReference type="Proteomes" id="UP000316360"/>
    </source>
</evidence>
<name>A0A523RYV1_UNCAE</name>
<comment type="caution">
    <text evidence="1">The sequence shown here is derived from an EMBL/GenBank/DDBJ whole genome shotgun (WGS) entry which is preliminary data.</text>
</comment>